<dbReference type="InterPro" id="IPR040794">
    <property type="entry name" value="CE2_N"/>
</dbReference>
<dbReference type="Proteomes" id="UP000029846">
    <property type="component" value="Unassembled WGS sequence"/>
</dbReference>
<sequence length="386" mass="41521">MPPLTRNAMIVAAVMMVAGTATYVWPQPAPATSVPTLQLAPEARFTARLTAPQADLAPLPARISGTAAAGEAPGSLIHEWPSLIAEARFAGTGVTLRLDDRINRWRVSLDGAWIELSRPGTRDLRIEGLAPGEHLIRAERISESDGPAIFGGFFLDRDAVPLPAPDPRPRTIEFIGDSDTVGFGNTSKRRECSGAQIFAATDTSQSFPARLAGALGADYRVIARSGIGLLRNYGGATPDRTMRTDYPLAVPSDMQAERLPQPAAGMLVIGLGSNDFGSDIAEGEPWADHAAVSRDFGPALLEFARARLLENPGAPLILLAFGEYGDDLMRAYLSAHEALLAEGFTVRLVTLPKLQRRACLWHPSLADHEMIAETLEKSIRTEFPGW</sequence>
<dbReference type="InterPro" id="IPR052762">
    <property type="entry name" value="PCW_deacetylase/CE"/>
</dbReference>
<dbReference type="Gene3D" id="2.60.120.260">
    <property type="entry name" value="Galactose-binding domain-like"/>
    <property type="match status" value="1"/>
</dbReference>
<evidence type="ECO:0000313" key="4">
    <source>
        <dbReference type="Proteomes" id="UP000029846"/>
    </source>
</evidence>
<dbReference type="AlphaFoldDB" id="A0A099F7J8"/>
<dbReference type="EMBL" id="FOJO01000004">
    <property type="protein sequence ID" value="SFA45651.1"/>
    <property type="molecule type" value="Genomic_DNA"/>
</dbReference>
<dbReference type="InterPro" id="IPR036514">
    <property type="entry name" value="SGNH_hydro_sf"/>
</dbReference>
<dbReference type="SUPFAM" id="SSF52266">
    <property type="entry name" value="SGNH hydrolase"/>
    <property type="match status" value="1"/>
</dbReference>
<keyword evidence="3" id="KW-0378">Hydrolase</keyword>
<reference evidence="3 5" key="3">
    <citation type="submission" date="2016-10" db="EMBL/GenBank/DDBJ databases">
        <authorList>
            <person name="de Groot N.N."/>
        </authorList>
    </citation>
    <scope>NUCLEOTIDE SEQUENCE [LARGE SCALE GENOMIC DNA]</scope>
    <source>
        <strain evidence="3 5">CGMCC 1.6117</strain>
    </source>
</reference>
<organism evidence="2 4">
    <name type="scientific">Paracoccus halophilus</name>
    <dbReference type="NCBI Taxonomy" id="376733"/>
    <lineage>
        <taxon>Bacteria</taxon>
        <taxon>Pseudomonadati</taxon>
        <taxon>Pseudomonadota</taxon>
        <taxon>Alphaproteobacteria</taxon>
        <taxon>Rhodobacterales</taxon>
        <taxon>Paracoccaceae</taxon>
        <taxon>Paracoccus</taxon>
    </lineage>
</organism>
<gene>
    <name evidence="2" type="ORF">IT41_03425</name>
    <name evidence="3" type="ORF">SAMN04487972_10467</name>
</gene>
<reference evidence="2 4" key="2">
    <citation type="submission" date="2014-10" db="EMBL/GenBank/DDBJ databases">
        <title>Paracoccus sanguinis sp. nov., isolated from clinical specimens of New York State patients.</title>
        <authorList>
            <person name="Mingle L.A."/>
            <person name="Cole J.A."/>
            <person name="Lapierre P."/>
            <person name="Musser K.A."/>
        </authorList>
    </citation>
    <scope>NUCLEOTIDE SEQUENCE [LARGE SCALE GENOMIC DNA]</scope>
    <source>
        <strain evidence="2 4">JCM 14014</strain>
    </source>
</reference>
<dbReference type="CDD" id="cd01831">
    <property type="entry name" value="Endoglucanase_E_like"/>
    <property type="match status" value="1"/>
</dbReference>
<dbReference type="PANTHER" id="PTHR37834">
    <property type="entry name" value="GDSL-LIKE LIPASE/ACYLHYDROLASE DOMAIN PROTEIN (AFU_ORTHOLOGUE AFUA_2G00620)"/>
    <property type="match status" value="1"/>
</dbReference>
<dbReference type="STRING" id="376733.SAMN04487972_10467"/>
<protein>
    <submittedName>
        <fullName evidence="2 3">Lipase</fullName>
    </submittedName>
</protein>
<dbReference type="OrthoDB" id="9801375at2"/>
<dbReference type="Pfam" id="PF17996">
    <property type="entry name" value="CE2_N"/>
    <property type="match status" value="1"/>
</dbReference>
<accession>A0A099F7J8</accession>
<dbReference type="PANTHER" id="PTHR37834:SF2">
    <property type="entry name" value="ESTERASE, SGNH HYDROLASE-TYPE"/>
    <property type="match status" value="1"/>
</dbReference>
<reference evidence="2 4" key="1">
    <citation type="submission" date="2014-09" db="EMBL/GenBank/DDBJ databases">
        <authorList>
            <person name="McGinnis J.M."/>
            <person name="Wolfgang W.J."/>
        </authorList>
    </citation>
    <scope>NUCLEOTIDE SEQUENCE [LARGE SCALE GENOMIC DNA]</scope>
    <source>
        <strain evidence="2 4">JCM 14014</strain>
    </source>
</reference>
<feature type="domain" description="Carbohydrate esterase 2 N-terminal" evidence="1">
    <location>
        <begin position="73"/>
        <end position="165"/>
    </location>
</feature>
<dbReference type="Gene3D" id="3.40.50.1110">
    <property type="entry name" value="SGNH hydrolase"/>
    <property type="match status" value="1"/>
</dbReference>
<dbReference type="EMBL" id="JRKN01000003">
    <property type="protein sequence ID" value="KGJ06223.1"/>
    <property type="molecule type" value="Genomic_DNA"/>
</dbReference>
<dbReference type="eggNOG" id="COG2755">
    <property type="taxonomic scope" value="Bacteria"/>
</dbReference>
<evidence type="ECO:0000313" key="3">
    <source>
        <dbReference type="EMBL" id="SFA45651.1"/>
    </source>
</evidence>
<dbReference type="GO" id="GO:0052689">
    <property type="term" value="F:carboxylic ester hydrolase activity"/>
    <property type="evidence" value="ECO:0007669"/>
    <property type="project" value="InterPro"/>
</dbReference>
<name>A0A099F7J8_9RHOB</name>
<dbReference type="InterPro" id="IPR037461">
    <property type="entry name" value="CtCE2-like_dom"/>
</dbReference>
<evidence type="ECO:0000259" key="1">
    <source>
        <dbReference type="Pfam" id="PF17996"/>
    </source>
</evidence>
<proteinExistence type="predicted"/>
<keyword evidence="4" id="KW-1185">Reference proteome</keyword>
<evidence type="ECO:0000313" key="2">
    <source>
        <dbReference type="EMBL" id="KGJ06223.1"/>
    </source>
</evidence>
<evidence type="ECO:0000313" key="5">
    <source>
        <dbReference type="Proteomes" id="UP000182312"/>
    </source>
</evidence>
<dbReference type="Proteomes" id="UP000182312">
    <property type="component" value="Unassembled WGS sequence"/>
</dbReference>